<reference evidence="2 3" key="1">
    <citation type="journal article" date="2019" name="Sci. Rep.">
        <title>Orb-weaving spider Araneus ventricosus genome elucidates the spidroin gene catalogue.</title>
        <authorList>
            <person name="Kono N."/>
            <person name="Nakamura H."/>
            <person name="Ohtoshi R."/>
            <person name="Moran D.A.P."/>
            <person name="Shinohara A."/>
            <person name="Yoshida Y."/>
            <person name="Fujiwara M."/>
            <person name="Mori M."/>
            <person name="Tomita M."/>
            <person name="Arakawa K."/>
        </authorList>
    </citation>
    <scope>NUCLEOTIDE SEQUENCE [LARGE SCALE GENOMIC DNA]</scope>
</reference>
<gene>
    <name evidence="2" type="ORF">AVEN_265648_1</name>
</gene>
<organism evidence="2 3">
    <name type="scientific">Araneus ventricosus</name>
    <name type="common">Orbweaver spider</name>
    <name type="synonym">Epeira ventricosa</name>
    <dbReference type="NCBI Taxonomy" id="182803"/>
    <lineage>
        <taxon>Eukaryota</taxon>
        <taxon>Metazoa</taxon>
        <taxon>Ecdysozoa</taxon>
        <taxon>Arthropoda</taxon>
        <taxon>Chelicerata</taxon>
        <taxon>Arachnida</taxon>
        <taxon>Araneae</taxon>
        <taxon>Araneomorphae</taxon>
        <taxon>Entelegynae</taxon>
        <taxon>Araneoidea</taxon>
        <taxon>Araneidae</taxon>
        <taxon>Araneus</taxon>
    </lineage>
</organism>
<dbReference type="EMBL" id="BGPR01033215">
    <property type="protein sequence ID" value="GBO07075.1"/>
    <property type="molecule type" value="Genomic_DNA"/>
</dbReference>
<sequence>MHRNGAGRWKCLGRCGEKSRQGMVRSAGVNGEEPTATNEGRASEPNEQIAAAHSGQAQQRRNQLETANTIQHKTAMNNNQ</sequence>
<protein>
    <submittedName>
        <fullName evidence="2">Uncharacterized protein</fullName>
    </submittedName>
</protein>
<evidence type="ECO:0000313" key="3">
    <source>
        <dbReference type="Proteomes" id="UP000499080"/>
    </source>
</evidence>
<accession>A0A4Y2U237</accession>
<name>A0A4Y2U237_ARAVE</name>
<keyword evidence="3" id="KW-1185">Reference proteome</keyword>
<dbReference type="Proteomes" id="UP000499080">
    <property type="component" value="Unassembled WGS sequence"/>
</dbReference>
<feature type="compositionally biased region" description="Polar residues" evidence="1">
    <location>
        <begin position="55"/>
        <end position="80"/>
    </location>
</feature>
<dbReference type="AlphaFoldDB" id="A0A4Y2U237"/>
<proteinExistence type="predicted"/>
<comment type="caution">
    <text evidence="2">The sequence shown here is derived from an EMBL/GenBank/DDBJ whole genome shotgun (WGS) entry which is preliminary data.</text>
</comment>
<evidence type="ECO:0000313" key="2">
    <source>
        <dbReference type="EMBL" id="GBO07075.1"/>
    </source>
</evidence>
<evidence type="ECO:0000256" key="1">
    <source>
        <dbReference type="SAM" id="MobiDB-lite"/>
    </source>
</evidence>
<feature type="region of interest" description="Disordered" evidence="1">
    <location>
        <begin position="17"/>
        <end position="80"/>
    </location>
</feature>